<evidence type="ECO:0000313" key="3">
    <source>
        <dbReference type="Proteomes" id="UP000807159"/>
    </source>
</evidence>
<organism evidence="2 3">
    <name type="scientific">Populus deltoides</name>
    <name type="common">Eastern poplar</name>
    <name type="synonym">Eastern cottonwood</name>
    <dbReference type="NCBI Taxonomy" id="3696"/>
    <lineage>
        <taxon>Eukaryota</taxon>
        <taxon>Viridiplantae</taxon>
        <taxon>Streptophyta</taxon>
        <taxon>Embryophyta</taxon>
        <taxon>Tracheophyta</taxon>
        <taxon>Spermatophyta</taxon>
        <taxon>Magnoliopsida</taxon>
        <taxon>eudicotyledons</taxon>
        <taxon>Gunneridae</taxon>
        <taxon>Pentapetalae</taxon>
        <taxon>rosids</taxon>
        <taxon>fabids</taxon>
        <taxon>Malpighiales</taxon>
        <taxon>Salicaceae</taxon>
        <taxon>Saliceae</taxon>
        <taxon>Populus</taxon>
    </lineage>
</organism>
<keyword evidence="1" id="KW-0040">ANK repeat</keyword>
<dbReference type="SMART" id="SM00248">
    <property type="entry name" value="ANK"/>
    <property type="match status" value="2"/>
</dbReference>
<dbReference type="PANTHER" id="PTHR24121:SF29">
    <property type="match status" value="1"/>
</dbReference>
<protein>
    <submittedName>
        <fullName evidence="2">Uncharacterized protein</fullName>
    </submittedName>
</protein>
<gene>
    <name evidence="2" type="ORF">H0E87_024157</name>
</gene>
<dbReference type="InterPro" id="IPR036770">
    <property type="entry name" value="Ankyrin_rpt-contain_sf"/>
</dbReference>
<comment type="caution">
    <text evidence="2">The sequence shown here is derived from an EMBL/GenBank/DDBJ whole genome shotgun (WGS) entry which is preliminary data.</text>
</comment>
<dbReference type="Pfam" id="PF12796">
    <property type="entry name" value="Ank_2"/>
    <property type="match status" value="1"/>
</dbReference>
<feature type="repeat" description="ANK" evidence="1">
    <location>
        <begin position="83"/>
        <end position="115"/>
    </location>
</feature>
<dbReference type="InterPro" id="IPR002110">
    <property type="entry name" value="Ankyrin_rpt"/>
</dbReference>
<dbReference type="EMBL" id="JACEGQ020000014">
    <property type="protein sequence ID" value="KAH8488379.1"/>
    <property type="molecule type" value="Genomic_DNA"/>
</dbReference>
<dbReference type="Gene3D" id="1.25.40.20">
    <property type="entry name" value="Ankyrin repeat-containing domain"/>
    <property type="match status" value="1"/>
</dbReference>
<sequence>MGADSEMKSVYLASLREDWKSLTEFYEKHKNRLLTPMPVSKDTAFHMAVYSEDEKLLKDLLDSAQYLPTSLDHGHPINITNVHGNTPLHLAASRGNFEEVKLLVEESKKILVGEPENEKKDRMLMKNKYGETPLFRAAAFGQTYRQ</sequence>
<evidence type="ECO:0000256" key="1">
    <source>
        <dbReference type="PROSITE-ProRule" id="PRU00023"/>
    </source>
</evidence>
<dbReference type="PANTHER" id="PTHR24121">
    <property type="entry name" value="NO MECHANORECEPTOR POTENTIAL C, ISOFORM D-RELATED"/>
    <property type="match status" value="1"/>
</dbReference>
<dbReference type="AlphaFoldDB" id="A0A8T2X4C2"/>
<keyword evidence="3" id="KW-1185">Reference proteome</keyword>
<dbReference type="Proteomes" id="UP000807159">
    <property type="component" value="Chromosome 14"/>
</dbReference>
<dbReference type="PROSITE" id="PS50297">
    <property type="entry name" value="ANK_REP_REGION"/>
    <property type="match status" value="1"/>
</dbReference>
<proteinExistence type="predicted"/>
<dbReference type="PROSITE" id="PS50088">
    <property type="entry name" value="ANK_REPEAT"/>
    <property type="match status" value="1"/>
</dbReference>
<evidence type="ECO:0000313" key="2">
    <source>
        <dbReference type="EMBL" id="KAH8488379.1"/>
    </source>
</evidence>
<reference evidence="2" key="1">
    <citation type="journal article" date="2021" name="J. Hered.">
        <title>Genome Assembly of Salicaceae Populus deltoides (Eastern Cottonwood) I-69 Based on Nanopore Sequencing and Hi-C Technologies.</title>
        <authorList>
            <person name="Bai S."/>
            <person name="Wu H."/>
            <person name="Zhang J."/>
            <person name="Pan Z."/>
            <person name="Zhao W."/>
            <person name="Li Z."/>
            <person name="Tong C."/>
        </authorList>
    </citation>
    <scope>NUCLEOTIDE SEQUENCE</scope>
    <source>
        <tissue evidence="2">Leaf</tissue>
    </source>
</reference>
<name>A0A8T2X4C2_POPDE</name>
<accession>A0A8T2X4C2</accession>
<dbReference type="SUPFAM" id="SSF48403">
    <property type="entry name" value="Ankyrin repeat"/>
    <property type="match status" value="1"/>
</dbReference>